<evidence type="ECO:0000313" key="3">
    <source>
        <dbReference type="Proteomes" id="UP001244563"/>
    </source>
</evidence>
<feature type="compositionally biased region" description="Basic and acidic residues" evidence="1">
    <location>
        <begin position="15"/>
        <end position="29"/>
    </location>
</feature>
<evidence type="ECO:0000313" key="2">
    <source>
        <dbReference type="EMBL" id="MDQ0100466.1"/>
    </source>
</evidence>
<organism evidence="2 3">
    <name type="scientific">Paenarthrobacter nicotinovorans</name>
    <name type="common">Arthrobacter nicotinovorans</name>
    <dbReference type="NCBI Taxonomy" id="29320"/>
    <lineage>
        <taxon>Bacteria</taxon>
        <taxon>Bacillati</taxon>
        <taxon>Actinomycetota</taxon>
        <taxon>Actinomycetes</taxon>
        <taxon>Micrococcales</taxon>
        <taxon>Micrococcaceae</taxon>
        <taxon>Paenarthrobacter</taxon>
    </lineage>
</organism>
<gene>
    <name evidence="2" type="ORF">J2T10_000085</name>
</gene>
<accession>A0ABT9THD6</accession>
<protein>
    <submittedName>
        <fullName evidence="2">Uncharacterized protein</fullName>
    </submittedName>
</protein>
<keyword evidence="3" id="KW-1185">Reference proteome</keyword>
<proteinExistence type="predicted"/>
<dbReference type="RefSeq" id="WP_306876548.1">
    <property type="nucleotide sequence ID" value="NZ_JAUSSW010000001.1"/>
</dbReference>
<reference evidence="2 3" key="1">
    <citation type="submission" date="2023-07" db="EMBL/GenBank/DDBJ databases">
        <title>Sorghum-associated microbial communities from plants grown in Nebraska, USA.</title>
        <authorList>
            <person name="Schachtman D."/>
        </authorList>
    </citation>
    <scope>NUCLEOTIDE SEQUENCE [LARGE SCALE GENOMIC DNA]</scope>
    <source>
        <strain evidence="2 3">CC523</strain>
    </source>
</reference>
<name>A0ABT9THD6_PAENI</name>
<comment type="caution">
    <text evidence="2">The sequence shown here is derived from an EMBL/GenBank/DDBJ whole genome shotgun (WGS) entry which is preliminary data.</text>
</comment>
<evidence type="ECO:0000256" key="1">
    <source>
        <dbReference type="SAM" id="MobiDB-lite"/>
    </source>
</evidence>
<feature type="region of interest" description="Disordered" evidence="1">
    <location>
        <begin position="1"/>
        <end position="29"/>
    </location>
</feature>
<sequence>MNLPDEAVEAAAKAAAKDEDASNWHDESEHYRNGWRNRMQVGMTAAAPFIAAQAWDEGADSQFQRSVMKRQTDGNPYRSEQ</sequence>
<dbReference type="Proteomes" id="UP001244563">
    <property type="component" value="Unassembled WGS sequence"/>
</dbReference>
<dbReference type="EMBL" id="JAUSSW010000001">
    <property type="protein sequence ID" value="MDQ0100466.1"/>
    <property type="molecule type" value="Genomic_DNA"/>
</dbReference>